<protein>
    <submittedName>
        <fullName evidence="4">Beta-galactosidase</fullName>
    </submittedName>
</protein>
<dbReference type="Pfam" id="PF01301">
    <property type="entry name" value="Glyco_hydro_35"/>
    <property type="match status" value="1"/>
</dbReference>
<dbReference type="PANTHER" id="PTHR23421">
    <property type="entry name" value="BETA-GALACTOSIDASE RELATED"/>
    <property type="match status" value="1"/>
</dbReference>
<dbReference type="EMBL" id="JAGFNP010000009">
    <property type="protein sequence ID" value="MBO3734360.1"/>
    <property type="molecule type" value="Genomic_DNA"/>
</dbReference>
<dbReference type="Proteomes" id="UP000681341">
    <property type="component" value="Unassembled WGS sequence"/>
</dbReference>
<reference evidence="4 5" key="1">
    <citation type="submission" date="2021-03" db="EMBL/GenBank/DDBJ databases">
        <title>Glycomyces sp. nov., a novel actinomycete isolated from soil.</title>
        <authorList>
            <person name="Yang X."/>
            <person name="Xu X."/>
        </authorList>
    </citation>
    <scope>NUCLEOTIDE SEQUENCE [LARGE SCALE GENOMIC DNA]</scope>
    <source>
        <strain evidence="4 5">NEAU-S30</strain>
    </source>
</reference>
<gene>
    <name evidence="4" type="ORF">J5V16_16140</name>
</gene>
<dbReference type="InterPro" id="IPR001944">
    <property type="entry name" value="Glycoside_Hdrlase_35"/>
</dbReference>
<name>A0ABS3U6I7_9ACTN</name>
<dbReference type="SUPFAM" id="SSF51445">
    <property type="entry name" value="(Trans)glycosidases"/>
    <property type="match status" value="1"/>
</dbReference>
<proteinExistence type="inferred from homology"/>
<evidence type="ECO:0000313" key="5">
    <source>
        <dbReference type="Proteomes" id="UP000681341"/>
    </source>
</evidence>
<comment type="similarity">
    <text evidence="1 2">Belongs to the glycosyl hydrolase 35 family.</text>
</comment>
<evidence type="ECO:0000256" key="1">
    <source>
        <dbReference type="ARBA" id="ARBA00009809"/>
    </source>
</evidence>
<evidence type="ECO:0000313" key="4">
    <source>
        <dbReference type="EMBL" id="MBO3734360.1"/>
    </source>
</evidence>
<evidence type="ECO:0000259" key="3">
    <source>
        <dbReference type="Pfam" id="PF01301"/>
    </source>
</evidence>
<feature type="domain" description="Glycoside hydrolase 35 catalytic" evidence="3">
    <location>
        <begin position="41"/>
        <end position="187"/>
    </location>
</feature>
<comment type="caution">
    <text evidence="4">The sequence shown here is derived from an EMBL/GenBank/DDBJ whole genome shotgun (WGS) entry which is preliminary data.</text>
</comment>
<accession>A0ABS3U6I7</accession>
<dbReference type="PRINTS" id="PR00742">
    <property type="entry name" value="GLHYDRLASE35"/>
</dbReference>
<keyword evidence="5" id="KW-1185">Reference proteome</keyword>
<dbReference type="Gene3D" id="3.20.20.80">
    <property type="entry name" value="Glycosidases"/>
    <property type="match status" value="1"/>
</dbReference>
<dbReference type="InterPro" id="IPR017853">
    <property type="entry name" value="GH"/>
</dbReference>
<sequence length="767" mass="84080">MNAHELRVLPPVPPLRRHLPFGDAAGTPDRIEVTSRWFERGGRPWMPITGEIHYSRIPRERWSEVLGHARAGGLDSIATYVFWRVHEPEQGRFDWTGNRDLRAFIELAAAHGLDMIVRLGPWGHGEYRYGGFPEWLVERDDLRTRTDDPAYLELVRPLYAQIIAQLKGLTHNEGGPIIGAQVDNELYDQPDHLATLREIAEESGLLVPMWTATGWGGAQVPDTLLPLYSAYSEGFWEDSTVEWPAFAPFHFRYSEVRDDLTVGADLREALDGIATESTEPLEHDDRTPFATCELGGGMHVAYHRRPLVSPEDVANLALAKIGSGSAWQGYYMYAGGMQRTGAQGTEQESHATGYPNDVPQLTYDFHAPIGAHGQIRPHHHYLRRQHLWLREEGHRIATMASTVGGGSADPEELRWAVRSDGRSGYLFATTYQPPKRPIAAQPGVQFTVRFDEGEVTVPAAPIDLPAGVSVAWPLRYPLTADLELRSATAQLLTRIDDLVVLAATDGVPVEIVLGDGTVLDPPAPPGPDCRIDLDGVSLLVLDDASANRLYRLPFAGRDRLILSDAPVHLDNGDLIVRPDTEYAAIAILPAPTALKAEGGRLAADTGDGPWATWTLTAAHAGAIPVPVEPPGSATAPEPRRGGPMDRLSAPTDYTGAATVHIEVPDFGDADRALLRLEWTGDTGRAYIGDTFVSDHFWHGRDWDIDLTPHRDVVARHGVRLELLPWRGATGVWVDPSVRDIEDGIAIRSAAIVRIGSVRLSAATSAVP</sequence>
<evidence type="ECO:0000256" key="2">
    <source>
        <dbReference type="RuleBase" id="RU003679"/>
    </source>
</evidence>
<dbReference type="InterPro" id="IPR031330">
    <property type="entry name" value="Gly_Hdrlase_35_cat"/>
</dbReference>
<organism evidence="4 5">
    <name type="scientific">Glycomyces niveus</name>
    <dbReference type="NCBI Taxonomy" id="2820287"/>
    <lineage>
        <taxon>Bacteria</taxon>
        <taxon>Bacillati</taxon>
        <taxon>Actinomycetota</taxon>
        <taxon>Actinomycetes</taxon>
        <taxon>Glycomycetales</taxon>
        <taxon>Glycomycetaceae</taxon>
        <taxon>Glycomyces</taxon>
    </lineage>
</organism>
<dbReference type="RefSeq" id="WP_208497472.1">
    <property type="nucleotide sequence ID" value="NZ_JAGFNP010000009.1"/>
</dbReference>